<dbReference type="RefSeq" id="XP_030054078.1">
    <property type="nucleotide sequence ID" value="XM_030198218.1"/>
</dbReference>
<keyword evidence="1 3" id="KW-0403">Intermediate filament</keyword>
<dbReference type="InterPro" id="IPR003054">
    <property type="entry name" value="Keratin_II"/>
</dbReference>
<evidence type="ECO:0000313" key="7">
    <source>
        <dbReference type="Proteomes" id="UP000515156"/>
    </source>
</evidence>
<dbReference type="Proteomes" id="UP000515156">
    <property type="component" value="Chromosome 3"/>
</dbReference>
<feature type="coiled-coil region" evidence="4">
    <location>
        <begin position="301"/>
        <end position="374"/>
    </location>
</feature>
<dbReference type="AlphaFoldDB" id="A0A6P7XNE2"/>
<dbReference type="SMART" id="SM01391">
    <property type="entry name" value="Filament"/>
    <property type="match status" value="1"/>
</dbReference>
<protein>
    <submittedName>
        <fullName evidence="8">LOW QUALITY PROTEIN: keratin, type II cytoskeletal 80-like</fullName>
    </submittedName>
</protein>
<dbReference type="PROSITE" id="PS00226">
    <property type="entry name" value="IF_ROD_1"/>
    <property type="match status" value="1"/>
</dbReference>
<feature type="domain" description="IF rod" evidence="6">
    <location>
        <begin position="82"/>
        <end position="396"/>
    </location>
</feature>
<dbReference type="InParanoid" id="A0A6P7XNE2"/>
<dbReference type="GO" id="GO:0045109">
    <property type="term" value="P:intermediate filament organization"/>
    <property type="evidence" value="ECO:0007669"/>
    <property type="project" value="TreeGrafter"/>
</dbReference>
<reference evidence="8" key="1">
    <citation type="submission" date="2025-08" db="UniProtKB">
        <authorList>
            <consortium name="RefSeq"/>
        </authorList>
    </citation>
    <scope>IDENTIFICATION</scope>
</reference>
<dbReference type="SUPFAM" id="SSF64593">
    <property type="entry name" value="Intermediate filament protein, coiled coil region"/>
    <property type="match status" value="1"/>
</dbReference>
<dbReference type="Gene3D" id="1.20.5.170">
    <property type="match status" value="1"/>
</dbReference>
<accession>A0A6P7XNE2</accession>
<sequence length="453" mass="51685">MASFSESEAFSERRNLSDFTTSTPEMCNGYTAGASVNGEADSRSSTYSHSSAITHVTEHKTQLKSSLKKRSSTKRVTIQEKGTEETESLNDKLNSFTEKLQILEQQKQMLEDRWTHLQEQEISQSNQIDMEPLYQTYISKLLKDVTKINKENNDIQSKLTGMMDSVDDFKDKYEDEFNTRIDLEYSFVQLKKDLDSISLDNTQLETQVNEVQGTIQLMKSIYEEEMKDLKNNIKDISVVLEMDNRCTVDLEGIVKDVRERYEAIAAKSREDAEALCKAKLNEKAAKAGKYGNDLIKSRSDITDLNMKIQKMRSEMLAMQDQSIHLENAITESKENGESATKDAEAKLAELESALQKAKQDIARQVREHQELMNIKLSLDMEIVTYKKLLEGEESRMQVPTAAIISVQTGPSRSLQKGRASEWEGRPNPEPRRKNHSKNLLIKAIEHHTQVHSK</sequence>
<keyword evidence="2 4" id="KW-0175">Coiled coil</keyword>
<dbReference type="GO" id="GO:0031424">
    <property type="term" value="P:keratinization"/>
    <property type="evidence" value="ECO:0007669"/>
    <property type="project" value="TreeGrafter"/>
</dbReference>
<dbReference type="KEGG" id="muo:115466749"/>
<dbReference type="GO" id="GO:0045095">
    <property type="term" value="C:keratin filament"/>
    <property type="evidence" value="ECO:0007669"/>
    <property type="project" value="InterPro"/>
</dbReference>
<dbReference type="PROSITE" id="PS51842">
    <property type="entry name" value="IF_ROD_2"/>
    <property type="match status" value="1"/>
</dbReference>
<keyword evidence="7" id="KW-1185">Reference proteome</keyword>
<dbReference type="PRINTS" id="PR01276">
    <property type="entry name" value="TYPE2KERATIN"/>
</dbReference>
<evidence type="ECO:0000256" key="2">
    <source>
        <dbReference type="ARBA" id="ARBA00023054"/>
    </source>
</evidence>
<dbReference type="InterPro" id="IPR039008">
    <property type="entry name" value="IF_rod_dom"/>
</dbReference>
<evidence type="ECO:0000256" key="1">
    <source>
        <dbReference type="ARBA" id="ARBA00022754"/>
    </source>
</evidence>
<dbReference type="Gene3D" id="1.20.5.500">
    <property type="entry name" value="Single helix bin"/>
    <property type="match status" value="1"/>
</dbReference>
<proteinExistence type="inferred from homology"/>
<evidence type="ECO:0000256" key="4">
    <source>
        <dbReference type="SAM" id="Coils"/>
    </source>
</evidence>
<feature type="compositionally biased region" description="Polar residues" evidence="5">
    <location>
        <begin position="43"/>
        <end position="54"/>
    </location>
</feature>
<feature type="region of interest" description="Disordered" evidence="5">
    <location>
        <begin position="406"/>
        <end position="437"/>
    </location>
</feature>
<dbReference type="PANTHER" id="PTHR45616:SF39">
    <property type="entry name" value="KERATIN, TYPE II CYTOSKELETAL 6A-RELATED"/>
    <property type="match status" value="1"/>
</dbReference>
<dbReference type="GO" id="GO:0005615">
    <property type="term" value="C:extracellular space"/>
    <property type="evidence" value="ECO:0007669"/>
    <property type="project" value="TreeGrafter"/>
</dbReference>
<comment type="similarity">
    <text evidence="3">Belongs to the intermediate filament family.</text>
</comment>
<evidence type="ECO:0000259" key="6">
    <source>
        <dbReference type="PROSITE" id="PS51842"/>
    </source>
</evidence>
<evidence type="ECO:0000256" key="3">
    <source>
        <dbReference type="RuleBase" id="RU000685"/>
    </source>
</evidence>
<evidence type="ECO:0000256" key="5">
    <source>
        <dbReference type="SAM" id="MobiDB-lite"/>
    </source>
</evidence>
<dbReference type="PANTHER" id="PTHR45616">
    <property type="entry name" value="GATA-TYPE DOMAIN-CONTAINING PROTEIN"/>
    <property type="match status" value="1"/>
</dbReference>
<dbReference type="Gene3D" id="1.20.5.1160">
    <property type="entry name" value="Vasodilator-stimulated phosphoprotein"/>
    <property type="match status" value="1"/>
</dbReference>
<organism evidence="7 8">
    <name type="scientific">Microcaecilia unicolor</name>
    <dbReference type="NCBI Taxonomy" id="1415580"/>
    <lineage>
        <taxon>Eukaryota</taxon>
        <taxon>Metazoa</taxon>
        <taxon>Chordata</taxon>
        <taxon>Craniata</taxon>
        <taxon>Vertebrata</taxon>
        <taxon>Euteleostomi</taxon>
        <taxon>Amphibia</taxon>
        <taxon>Gymnophiona</taxon>
        <taxon>Siphonopidae</taxon>
        <taxon>Microcaecilia</taxon>
    </lineage>
</organism>
<gene>
    <name evidence="8" type="primary">LOC115466749</name>
</gene>
<feature type="region of interest" description="Disordered" evidence="5">
    <location>
        <begin position="1"/>
        <end position="90"/>
    </location>
</feature>
<evidence type="ECO:0000313" key="8">
    <source>
        <dbReference type="RefSeq" id="XP_030054078.1"/>
    </source>
</evidence>
<dbReference type="OrthoDB" id="2441647at2759"/>
<dbReference type="FunFam" id="1.20.5.1160:FF:000001">
    <property type="entry name" value="Keratin type II"/>
    <property type="match status" value="1"/>
</dbReference>
<feature type="compositionally biased region" description="Basic and acidic residues" evidence="5">
    <location>
        <begin position="418"/>
        <end position="431"/>
    </location>
</feature>
<dbReference type="FunFam" id="1.20.5.170:FF:000004">
    <property type="entry name" value="Keratin, type II cytoskeletal 5"/>
    <property type="match status" value="1"/>
</dbReference>
<dbReference type="Pfam" id="PF00038">
    <property type="entry name" value="Filament"/>
    <property type="match status" value="1"/>
</dbReference>
<name>A0A6P7XNE2_9AMPH</name>
<dbReference type="InterPro" id="IPR018039">
    <property type="entry name" value="IF_conserved"/>
</dbReference>
<dbReference type="GeneID" id="115466749"/>
<dbReference type="GO" id="GO:0030280">
    <property type="term" value="F:structural constituent of skin epidermis"/>
    <property type="evidence" value="ECO:0007669"/>
    <property type="project" value="TreeGrafter"/>
</dbReference>